<sequence length="87" mass="10186">DKRLKNAILIPSKDYREVQLAAELLVYKSNNMREFILCKTDLMSDQIIFDDCIISIYITFYKAIARNEHPKVGLNILKPDKRQKALE</sequence>
<evidence type="ECO:0000313" key="2">
    <source>
        <dbReference type="Proteomes" id="UP000789375"/>
    </source>
</evidence>
<comment type="caution">
    <text evidence="1">The sequence shown here is derived from an EMBL/GenBank/DDBJ whole genome shotgun (WGS) entry which is preliminary data.</text>
</comment>
<feature type="non-terminal residue" evidence="1">
    <location>
        <position position="87"/>
    </location>
</feature>
<dbReference type="Proteomes" id="UP000789375">
    <property type="component" value="Unassembled WGS sequence"/>
</dbReference>
<name>A0A9N9HUL8_FUNMO</name>
<feature type="non-terminal residue" evidence="1">
    <location>
        <position position="1"/>
    </location>
</feature>
<accession>A0A9N9HUL8</accession>
<organism evidence="1 2">
    <name type="scientific">Funneliformis mosseae</name>
    <name type="common">Endomycorrhizal fungus</name>
    <name type="synonym">Glomus mosseae</name>
    <dbReference type="NCBI Taxonomy" id="27381"/>
    <lineage>
        <taxon>Eukaryota</taxon>
        <taxon>Fungi</taxon>
        <taxon>Fungi incertae sedis</taxon>
        <taxon>Mucoromycota</taxon>
        <taxon>Glomeromycotina</taxon>
        <taxon>Glomeromycetes</taxon>
        <taxon>Glomerales</taxon>
        <taxon>Glomeraceae</taxon>
        <taxon>Funneliformis</taxon>
    </lineage>
</organism>
<dbReference type="AlphaFoldDB" id="A0A9N9HUL8"/>
<dbReference type="EMBL" id="CAJVPP010009643">
    <property type="protein sequence ID" value="CAG8706171.1"/>
    <property type="molecule type" value="Genomic_DNA"/>
</dbReference>
<reference evidence="1" key="1">
    <citation type="submission" date="2021-06" db="EMBL/GenBank/DDBJ databases">
        <authorList>
            <person name="Kallberg Y."/>
            <person name="Tangrot J."/>
            <person name="Rosling A."/>
        </authorList>
    </citation>
    <scope>NUCLEOTIDE SEQUENCE</scope>
    <source>
        <strain evidence="1">87-6 pot B 2015</strain>
    </source>
</reference>
<protein>
    <submittedName>
        <fullName evidence="1">14607_t:CDS:1</fullName>
    </submittedName>
</protein>
<proteinExistence type="predicted"/>
<gene>
    <name evidence="1" type="ORF">FMOSSE_LOCUS14042</name>
</gene>
<evidence type="ECO:0000313" key="1">
    <source>
        <dbReference type="EMBL" id="CAG8706171.1"/>
    </source>
</evidence>
<keyword evidence="2" id="KW-1185">Reference proteome</keyword>